<dbReference type="GO" id="GO:0000287">
    <property type="term" value="F:magnesium ion binding"/>
    <property type="evidence" value="ECO:0007669"/>
    <property type="project" value="InterPro"/>
</dbReference>
<keyword evidence="2" id="KW-1185">Reference proteome</keyword>
<evidence type="ECO:0000313" key="2">
    <source>
        <dbReference type="Proteomes" id="UP000214688"/>
    </source>
</evidence>
<dbReference type="GO" id="GO:0006310">
    <property type="term" value="P:DNA recombination"/>
    <property type="evidence" value="ECO:0007669"/>
    <property type="project" value="InterPro"/>
</dbReference>
<reference evidence="1 2" key="1">
    <citation type="journal article" date="2015" name="Int. J. Syst. Evol. Microbiol.">
        <title>Tumebacillus algifaecis sp. nov., isolated from decomposing algal scum.</title>
        <authorList>
            <person name="Wu Y.F."/>
            <person name="Zhang B."/>
            <person name="Xing P."/>
            <person name="Wu Q.L."/>
            <person name="Liu S.J."/>
        </authorList>
    </citation>
    <scope>NUCLEOTIDE SEQUENCE [LARGE SCALE GENOMIC DNA]</scope>
    <source>
        <strain evidence="1 2">THMBR28</strain>
    </source>
</reference>
<proteinExistence type="predicted"/>
<organism evidence="1 2">
    <name type="scientific">Tumebacillus algifaecis</name>
    <dbReference type="NCBI Taxonomy" id="1214604"/>
    <lineage>
        <taxon>Bacteria</taxon>
        <taxon>Bacillati</taxon>
        <taxon>Bacillota</taxon>
        <taxon>Bacilli</taxon>
        <taxon>Bacillales</taxon>
        <taxon>Alicyclobacillaceae</taxon>
        <taxon>Tumebacillus</taxon>
    </lineage>
</organism>
<sequence length="137" mass="15491">MIKFTVRGEPVAQGRPRATTVHGHVRMYDPKKSSDFKQLVMLVAQNHCPAQPLEGPLRMKLQVFRQIPKSFSKKKTTAAENGEVRPTTKPDADNYLKAVKDALKNVAWRDDSQVVSVTVEKWYSTTPRIEVEITEVA</sequence>
<dbReference type="SUPFAM" id="SSF103084">
    <property type="entry name" value="Holliday junction resolvase RusA"/>
    <property type="match status" value="1"/>
</dbReference>
<dbReference type="AlphaFoldDB" id="A0A223D2Z8"/>
<name>A0A223D2Z8_9BACL</name>
<dbReference type="InterPro" id="IPR008822">
    <property type="entry name" value="Endonuclease_RusA-like"/>
</dbReference>
<gene>
    <name evidence="1" type="ORF">CIG75_12880</name>
</gene>
<evidence type="ECO:0000313" key="1">
    <source>
        <dbReference type="EMBL" id="ASS75793.1"/>
    </source>
</evidence>
<dbReference type="OrthoDB" id="5114842at2"/>
<dbReference type="EMBL" id="CP022657">
    <property type="protein sequence ID" value="ASS75793.1"/>
    <property type="molecule type" value="Genomic_DNA"/>
</dbReference>
<protein>
    <submittedName>
        <fullName evidence="1">Uncharacterized protein</fullName>
    </submittedName>
</protein>
<dbReference type="RefSeq" id="WP_094237034.1">
    <property type="nucleotide sequence ID" value="NZ_CP022657.1"/>
</dbReference>
<dbReference type="KEGG" id="tab:CIG75_12880"/>
<dbReference type="Gene3D" id="3.30.1330.70">
    <property type="entry name" value="Holliday junction resolvase RusA"/>
    <property type="match status" value="1"/>
</dbReference>
<dbReference type="GO" id="GO:0006281">
    <property type="term" value="P:DNA repair"/>
    <property type="evidence" value="ECO:0007669"/>
    <property type="project" value="InterPro"/>
</dbReference>
<dbReference type="Pfam" id="PF05866">
    <property type="entry name" value="RusA"/>
    <property type="match status" value="1"/>
</dbReference>
<accession>A0A223D2Z8</accession>
<dbReference type="InterPro" id="IPR036614">
    <property type="entry name" value="RusA-like_sf"/>
</dbReference>
<dbReference type="Proteomes" id="UP000214688">
    <property type="component" value="Chromosome"/>
</dbReference>